<keyword evidence="2" id="KW-0732">Signal</keyword>
<feature type="signal peptide" evidence="2">
    <location>
        <begin position="1"/>
        <end position="19"/>
    </location>
</feature>
<gene>
    <name evidence="3" type="ORF">MVEN_01073200</name>
</gene>
<protein>
    <submittedName>
        <fullName evidence="3">Uncharacterized protein</fullName>
    </submittedName>
</protein>
<feature type="region of interest" description="Disordered" evidence="1">
    <location>
        <begin position="45"/>
        <end position="119"/>
    </location>
</feature>
<sequence>MRIPFLIHVTLALSLLASAAPVLDPHVGRTAVRRAKSTLKTTAKVATTKAPTTKAITTQPKPTTSTNAPTTTSTRTTAKTSSTAKPVTTFKASSVTAPSTAKSSTASKQSSVTSPAKSSSSVHPALLCFQAYVCRFEFKQNGNEHQALIAQRHKLDYQGWRFIVRNTGIEVTKRLNGHLLRFDSCQVDCLVLNESIRIRARGLVFDGFTILRAFQWTQRIRKIGFFHKIWQHTVHFGWFEVLQHIRGVIHLKLGFIDEVGLLDFRLAVGIKQRGIAQQRFLCFGWRD</sequence>
<dbReference type="Proteomes" id="UP000620124">
    <property type="component" value="Unassembled WGS sequence"/>
</dbReference>
<evidence type="ECO:0000256" key="1">
    <source>
        <dbReference type="SAM" id="MobiDB-lite"/>
    </source>
</evidence>
<name>A0A8H6Y5Y2_9AGAR</name>
<evidence type="ECO:0000256" key="2">
    <source>
        <dbReference type="SAM" id="SignalP"/>
    </source>
</evidence>
<keyword evidence="4" id="KW-1185">Reference proteome</keyword>
<proteinExistence type="predicted"/>
<evidence type="ECO:0000313" key="4">
    <source>
        <dbReference type="Proteomes" id="UP000620124"/>
    </source>
</evidence>
<accession>A0A8H6Y5Y2</accession>
<dbReference type="EMBL" id="JACAZI010000008">
    <property type="protein sequence ID" value="KAF7353873.1"/>
    <property type="molecule type" value="Genomic_DNA"/>
</dbReference>
<reference evidence="3" key="1">
    <citation type="submission" date="2020-05" db="EMBL/GenBank/DDBJ databases">
        <title>Mycena genomes resolve the evolution of fungal bioluminescence.</title>
        <authorList>
            <person name="Tsai I.J."/>
        </authorList>
    </citation>
    <scope>NUCLEOTIDE SEQUENCE</scope>
    <source>
        <strain evidence="3">CCC161011</strain>
    </source>
</reference>
<dbReference type="AlphaFoldDB" id="A0A8H6Y5Y2"/>
<organism evidence="3 4">
    <name type="scientific">Mycena venus</name>
    <dbReference type="NCBI Taxonomy" id="2733690"/>
    <lineage>
        <taxon>Eukaryota</taxon>
        <taxon>Fungi</taxon>
        <taxon>Dikarya</taxon>
        <taxon>Basidiomycota</taxon>
        <taxon>Agaricomycotina</taxon>
        <taxon>Agaricomycetes</taxon>
        <taxon>Agaricomycetidae</taxon>
        <taxon>Agaricales</taxon>
        <taxon>Marasmiineae</taxon>
        <taxon>Mycenaceae</taxon>
        <taxon>Mycena</taxon>
    </lineage>
</organism>
<comment type="caution">
    <text evidence="3">The sequence shown here is derived from an EMBL/GenBank/DDBJ whole genome shotgun (WGS) entry which is preliminary data.</text>
</comment>
<feature type="chain" id="PRO_5034075661" evidence="2">
    <location>
        <begin position="20"/>
        <end position="287"/>
    </location>
</feature>
<evidence type="ECO:0000313" key="3">
    <source>
        <dbReference type="EMBL" id="KAF7353873.1"/>
    </source>
</evidence>